<sequence length="176" mass="19019">MKKLQVLLTGFVFALAGVAHAHGPVRHKVVESIEINATPDAVWAIVGNFAKPEVWLPPVASTTETGGNEVGATRELTLKKGGVVKEELKKYEVDKKTLGYKITEVDPAVLPVATYTSTIMVEAAGAGSKVEWNGAFYRSFMNNNPPPEQSDEAAIHAVTQMYKEGLANLKQVAEKK</sequence>
<dbReference type="AlphaFoldDB" id="A0A5Q0BM17"/>
<gene>
    <name evidence="2" type="ORF">F6R98_09330</name>
</gene>
<reference evidence="2 3" key="1">
    <citation type="submission" date="2019-09" db="EMBL/GenBank/DDBJ databases">
        <title>Ecophysiology of the spiral-shaped methanotroph Methylospira mobilis as revealed by the complete genome sequence.</title>
        <authorList>
            <person name="Oshkin I.Y."/>
            <person name="Dedysh S.N."/>
            <person name="Miroshnikov K."/>
            <person name="Danilova O.V."/>
            <person name="Hakobyan A."/>
            <person name="Liesack W."/>
        </authorList>
    </citation>
    <scope>NUCLEOTIDE SEQUENCE [LARGE SCALE GENOMIC DNA]</scope>
    <source>
        <strain evidence="2 3">Shm1</strain>
    </source>
</reference>
<protein>
    <submittedName>
        <fullName evidence="2">SRPBCC family protein</fullName>
    </submittedName>
</protein>
<proteinExistence type="predicted"/>
<dbReference type="PANTHER" id="PTHR39332:SF7">
    <property type="entry name" value="SRPBCC FAMILY PROTEIN"/>
    <property type="match status" value="1"/>
</dbReference>
<dbReference type="Pfam" id="PF10604">
    <property type="entry name" value="Polyketide_cyc2"/>
    <property type="match status" value="1"/>
</dbReference>
<dbReference type="SUPFAM" id="SSF55961">
    <property type="entry name" value="Bet v1-like"/>
    <property type="match status" value="1"/>
</dbReference>
<dbReference type="InterPro" id="IPR023393">
    <property type="entry name" value="START-like_dom_sf"/>
</dbReference>
<feature type="signal peptide" evidence="1">
    <location>
        <begin position="1"/>
        <end position="21"/>
    </location>
</feature>
<accession>A0A5Q0BM17</accession>
<dbReference type="Proteomes" id="UP000325755">
    <property type="component" value="Chromosome"/>
</dbReference>
<dbReference type="InterPro" id="IPR019587">
    <property type="entry name" value="Polyketide_cyclase/dehydratase"/>
</dbReference>
<organism evidence="2 3">
    <name type="scientific">Candidatus Methylospira mobilis</name>
    <dbReference type="NCBI Taxonomy" id="1808979"/>
    <lineage>
        <taxon>Bacteria</taxon>
        <taxon>Pseudomonadati</taxon>
        <taxon>Pseudomonadota</taxon>
        <taxon>Gammaproteobacteria</taxon>
        <taxon>Methylococcales</taxon>
        <taxon>Methylococcaceae</taxon>
        <taxon>Candidatus Methylospira</taxon>
    </lineage>
</organism>
<dbReference type="CDD" id="cd07821">
    <property type="entry name" value="PYR_PYL_RCAR_like"/>
    <property type="match status" value="1"/>
</dbReference>
<keyword evidence="3" id="KW-1185">Reference proteome</keyword>
<dbReference type="PANTHER" id="PTHR39332">
    <property type="entry name" value="BLL4707 PROTEIN"/>
    <property type="match status" value="1"/>
</dbReference>
<feature type="chain" id="PRO_5024794595" evidence="1">
    <location>
        <begin position="22"/>
        <end position="176"/>
    </location>
</feature>
<dbReference type="EMBL" id="CP044205">
    <property type="protein sequence ID" value="QFY42796.1"/>
    <property type="molecule type" value="Genomic_DNA"/>
</dbReference>
<evidence type="ECO:0000313" key="3">
    <source>
        <dbReference type="Proteomes" id="UP000325755"/>
    </source>
</evidence>
<evidence type="ECO:0000256" key="1">
    <source>
        <dbReference type="SAM" id="SignalP"/>
    </source>
</evidence>
<dbReference type="Gene3D" id="3.30.530.20">
    <property type="match status" value="1"/>
</dbReference>
<dbReference type="RefSeq" id="WP_153248789.1">
    <property type="nucleotide sequence ID" value="NZ_CP044205.1"/>
</dbReference>
<dbReference type="KEGG" id="mmob:F6R98_09330"/>
<dbReference type="InParanoid" id="A0A5Q0BM17"/>
<keyword evidence="1" id="KW-0732">Signal</keyword>
<name>A0A5Q0BM17_9GAMM</name>
<evidence type="ECO:0000313" key="2">
    <source>
        <dbReference type="EMBL" id="QFY42796.1"/>
    </source>
</evidence>
<dbReference type="OrthoDB" id="1364128at2"/>